<dbReference type="AlphaFoldDB" id="A0A078BAW2"/>
<evidence type="ECO:0000256" key="1">
    <source>
        <dbReference type="ARBA" id="ARBA00022603"/>
    </source>
</evidence>
<dbReference type="Pfam" id="PF05724">
    <property type="entry name" value="TPMT"/>
    <property type="match status" value="1"/>
</dbReference>
<dbReference type="CDD" id="cd22961">
    <property type="entry name" value="DD_TEX55-like"/>
    <property type="match status" value="1"/>
</dbReference>
<name>A0A078BAW2_STYLE</name>
<dbReference type="Proteomes" id="UP000039865">
    <property type="component" value="Unassembled WGS sequence"/>
</dbReference>
<sequence>MTELFLRKMVAGQRLFCIFGSAPFVEWVVNIIVDCGVWPGCIRSDYTTRIDGAFQTNKKEKEKTSQISRPKYITSEIAKDQYIQQFGIDNMLGSLVDEMINSKPKYPITYMIDWLEKKKDLLPELSNTKAKDPDFWRNYWQTDYVKWQSPEVSPWLQSLCKKYLKKDKNMTVYFPLCGKSVDMLWVQREFDCKVIGSDCSAICCEDFFIENRLLGHKNEQVCTGKSGTPVVKHTCTEVNIELYQADFFDLTSDIIGKFDVIIDRAALVALHPSMIQPWYLPLLVSLYTPKMEGLTFFASVSNAPLPVAPPHCYKKDQIESILTEFFGEIKHIEDYSYQLDIGRVTEPIYVLKKPLLKKE</sequence>
<evidence type="ECO:0000256" key="3">
    <source>
        <dbReference type="ARBA" id="ARBA00022691"/>
    </source>
</evidence>
<protein>
    <submittedName>
        <fullName evidence="4">Thiopurine s-methyltransferase</fullName>
    </submittedName>
</protein>
<proteinExistence type="predicted"/>
<evidence type="ECO:0000313" key="4">
    <source>
        <dbReference type="EMBL" id="CDW90708.1"/>
    </source>
</evidence>
<dbReference type="PROSITE" id="PS51585">
    <property type="entry name" value="SAM_MT_TPMT"/>
    <property type="match status" value="1"/>
</dbReference>
<dbReference type="OrthoDB" id="276151at2759"/>
<dbReference type="EMBL" id="CCKQ01018724">
    <property type="protein sequence ID" value="CDW90708.1"/>
    <property type="molecule type" value="Genomic_DNA"/>
</dbReference>
<evidence type="ECO:0000256" key="2">
    <source>
        <dbReference type="ARBA" id="ARBA00022679"/>
    </source>
</evidence>
<dbReference type="InterPro" id="IPR008854">
    <property type="entry name" value="TPMT"/>
</dbReference>
<dbReference type="CDD" id="cd02440">
    <property type="entry name" value="AdoMet_MTases"/>
    <property type="match status" value="1"/>
</dbReference>
<keyword evidence="3" id="KW-0949">S-adenosyl-L-methionine</keyword>
<gene>
    <name evidence="4" type="primary">Contig5971.g6396</name>
    <name evidence="4" type="ORF">STYLEM_19854</name>
</gene>
<evidence type="ECO:0000313" key="5">
    <source>
        <dbReference type="Proteomes" id="UP000039865"/>
    </source>
</evidence>
<keyword evidence="5" id="KW-1185">Reference proteome</keyword>
<dbReference type="Gene3D" id="3.40.50.150">
    <property type="entry name" value="Vaccinia Virus protein VP39"/>
    <property type="match status" value="1"/>
</dbReference>
<organism evidence="4 5">
    <name type="scientific">Stylonychia lemnae</name>
    <name type="common">Ciliate</name>
    <dbReference type="NCBI Taxonomy" id="5949"/>
    <lineage>
        <taxon>Eukaryota</taxon>
        <taxon>Sar</taxon>
        <taxon>Alveolata</taxon>
        <taxon>Ciliophora</taxon>
        <taxon>Intramacronucleata</taxon>
        <taxon>Spirotrichea</taxon>
        <taxon>Stichotrichia</taxon>
        <taxon>Sporadotrichida</taxon>
        <taxon>Oxytrichidae</taxon>
        <taxon>Stylonychinae</taxon>
        <taxon>Stylonychia</taxon>
    </lineage>
</organism>
<accession>A0A078BAW2</accession>
<keyword evidence="1 4" id="KW-0489">Methyltransferase</keyword>
<reference evidence="4 5" key="1">
    <citation type="submission" date="2014-06" db="EMBL/GenBank/DDBJ databases">
        <authorList>
            <person name="Swart Estienne"/>
        </authorList>
    </citation>
    <scope>NUCLEOTIDE SEQUENCE [LARGE SCALE GENOMIC DNA]</scope>
    <source>
        <strain evidence="4 5">130c</strain>
    </source>
</reference>
<dbReference type="SUPFAM" id="SSF47391">
    <property type="entry name" value="Dimerization-anchoring domain of cAMP-dependent PK regulatory subunit"/>
    <property type="match status" value="1"/>
</dbReference>
<dbReference type="GO" id="GO:0032259">
    <property type="term" value="P:methylation"/>
    <property type="evidence" value="ECO:0007669"/>
    <property type="project" value="UniProtKB-KW"/>
</dbReference>
<dbReference type="PANTHER" id="PTHR10259:SF11">
    <property type="entry name" value="THIOPURINE S-METHYLTRANSFERASE"/>
    <property type="match status" value="1"/>
</dbReference>
<keyword evidence="2 4" id="KW-0808">Transferase</keyword>
<dbReference type="InterPro" id="IPR029063">
    <property type="entry name" value="SAM-dependent_MTases_sf"/>
</dbReference>
<dbReference type="SUPFAM" id="SSF53335">
    <property type="entry name" value="S-adenosyl-L-methionine-dependent methyltransferases"/>
    <property type="match status" value="1"/>
</dbReference>
<dbReference type="GO" id="GO:0008119">
    <property type="term" value="F:thiopurine S-methyltransferase activity"/>
    <property type="evidence" value="ECO:0007669"/>
    <property type="project" value="TreeGrafter"/>
</dbReference>
<dbReference type="InParanoid" id="A0A078BAW2"/>
<dbReference type="PANTHER" id="PTHR10259">
    <property type="entry name" value="THIOPURINE S-METHYLTRANSFERASE"/>
    <property type="match status" value="1"/>
</dbReference>